<dbReference type="RefSeq" id="WP_196150010.1">
    <property type="nucleotide sequence ID" value="NZ_JADMLG010000005.1"/>
</dbReference>
<comment type="caution">
    <text evidence="3">The sequence shown here is derived from an EMBL/GenBank/DDBJ whole genome shotgun (WGS) entry which is preliminary data.</text>
</comment>
<keyword evidence="4" id="KW-1185">Reference proteome</keyword>
<dbReference type="Gene3D" id="3.30.450.180">
    <property type="match status" value="1"/>
</dbReference>
<feature type="region of interest" description="Disordered" evidence="1">
    <location>
        <begin position="1"/>
        <end position="21"/>
    </location>
</feature>
<dbReference type="InterPro" id="IPR041413">
    <property type="entry name" value="MLTR_LBD"/>
</dbReference>
<dbReference type="Pfam" id="PF13560">
    <property type="entry name" value="HTH_31"/>
    <property type="match status" value="1"/>
</dbReference>
<dbReference type="CDD" id="cd00093">
    <property type="entry name" value="HTH_XRE"/>
    <property type="match status" value="1"/>
</dbReference>
<evidence type="ECO:0000313" key="3">
    <source>
        <dbReference type="EMBL" id="MBH0777698.1"/>
    </source>
</evidence>
<dbReference type="AlphaFoldDB" id="A0A931N4J9"/>
<gene>
    <name evidence="3" type="ORF">IT779_15590</name>
</gene>
<organism evidence="3 4">
    <name type="scientific">Nocardia bovistercoris</name>
    <dbReference type="NCBI Taxonomy" id="2785916"/>
    <lineage>
        <taxon>Bacteria</taxon>
        <taxon>Bacillati</taxon>
        <taxon>Actinomycetota</taxon>
        <taxon>Actinomycetes</taxon>
        <taxon>Mycobacteriales</taxon>
        <taxon>Nocardiaceae</taxon>
        <taxon>Nocardia</taxon>
    </lineage>
</organism>
<feature type="domain" description="MmyB-like transcription regulator ligand binding" evidence="2">
    <location>
        <begin position="125"/>
        <end position="226"/>
    </location>
</feature>
<sequence length="285" mass="32552">MTRTPNRTPHHRLPRASERTSGLPDLRCWTQQIRERHHLTRPPAARRLQISKSLLKQIETRPEPPTPEAVALLITGYELDTDQTRFTRELARRPVVLPSLTQLRTRIATPARQARLDGLDSDGVLAAYTDPLWHLIAANQRFREAFPGLEDFDDNLALWFFQPGRTAPSSRQVVVDRDGFAAYLVATLRPAFGVHRESPRAREFFDLLDAGPEFRTRWDTDSITVAYGRRPDDLLRLRDLDSGERYDLTLDLGPLRADPTVRFSVGYRRHHPDRHGPGVGTPPPL</sequence>
<protein>
    <submittedName>
        <fullName evidence="3">Helix-turn-helix domain-containing protein</fullName>
    </submittedName>
</protein>
<dbReference type="Pfam" id="PF17765">
    <property type="entry name" value="MLTR_LBD"/>
    <property type="match status" value="1"/>
</dbReference>
<name>A0A931N4J9_9NOCA</name>
<reference evidence="3" key="1">
    <citation type="submission" date="2020-11" db="EMBL/GenBank/DDBJ databases">
        <title>Nocardia NEAU-351.nov., a novel actinomycete isolated from the cow dung.</title>
        <authorList>
            <person name="Zhang X."/>
        </authorList>
    </citation>
    <scope>NUCLEOTIDE SEQUENCE</scope>
    <source>
        <strain evidence="3">NEAU-351</strain>
    </source>
</reference>
<dbReference type="GO" id="GO:0003677">
    <property type="term" value="F:DNA binding"/>
    <property type="evidence" value="ECO:0007669"/>
    <property type="project" value="InterPro"/>
</dbReference>
<dbReference type="EMBL" id="JADMLG010000005">
    <property type="protein sequence ID" value="MBH0777698.1"/>
    <property type="molecule type" value="Genomic_DNA"/>
</dbReference>
<evidence type="ECO:0000256" key="1">
    <source>
        <dbReference type="SAM" id="MobiDB-lite"/>
    </source>
</evidence>
<dbReference type="Gene3D" id="1.10.260.40">
    <property type="entry name" value="lambda repressor-like DNA-binding domains"/>
    <property type="match status" value="1"/>
</dbReference>
<evidence type="ECO:0000313" key="4">
    <source>
        <dbReference type="Proteomes" id="UP000655751"/>
    </source>
</evidence>
<evidence type="ECO:0000259" key="2">
    <source>
        <dbReference type="Pfam" id="PF17765"/>
    </source>
</evidence>
<proteinExistence type="predicted"/>
<dbReference type="InterPro" id="IPR001387">
    <property type="entry name" value="Cro/C1-type_HTH"/>
</dbReference>
<dbReference type="Proteomes" id="UP000655751">
    <property type="component" value="Unassembled WGS sequence"/>
</dbReference>
<accession>A0A931N4J9</accession>
<dbReference type="InterPro" id="IPR010982">
    <property type="entry name" value="Lambda_DNA-bd_dom_sf"/>
</dbReference>